<accession>A0A267EWP0</accession>
<name>A0A267EWP0_9PLAT</name>
<dbReference type="EMBL" id="NIVC01000977">
    <property type="protein sequence ID" value="PAA74091.1"/>
    <property type="molecule type" value="Genomic_DNA"/>
</dbReference>
<feature type="compositionally biased region" description="Basic and acidic residues" evidence="1">
    <location>
        <begin position="380"/>
        <end position="393"/>
    </location>
</feature>
<feature type="compositionally biased region" description="Polar residues" evidence="1">
    <location>
        <begin position="397"/>
        <end position="414"/>
    </location>
</feature>
<gene>
    <name evidence="2" type="ORF">BOX15_Mlig028195g1</name>
    <name evidence="3" type="ORF">BOX15_Mlig028195g2</name>
</gene>
<keyword evidence="4" id="KW-1185">Reference proteome</keyword>
<dbReference type="EMBL" id="NIVC01001678">
    <property type="protein sequence ID" value="PAA65152.1"/>
    <property type="molecule type" value="Genomic_DNA"/>
</dbReference>
<dbReference type="AlphaFoldDB" id="A0A267EWP0"/>
<evidence type="ECO:0000313" key="3">
    <source>
        <dbReference type="EMBL" id="PAA74091.1"/>
    </source>
</evidence>
<sequence>MEKILWFLVKNIIKMKPRNSSVQQQEALRLINNHKQTARPMQPYTESPQKQQQQKQTVAPMSPLPLPREVKEECEQIMLLQKQKQLHAIPDIYPCGLCAENFLSKQELVQHFLVCCRSVCSPPRPLLPPISQERSLFNAGLNLRSVQQPDRLSTVDIDSGDLLNRRCGDRDSIESACISPDSELFWQPMLAVSRVGVTSEFGCRVPGLFPRQIVDPHGYEKFCAAAPGSRFPTGRIPATGYSGSSRIDRLRLSSRYCHFWSYQGCKSRVLRARREKKLTKIIKDCQALKRRQLLKQSKQPIKAAPQIKDCSVVLERLPVEAFPSCSVVLNRLQLPSCSVALTRIDEQQPSARSNSSRVIEAEQPDLQTTNSRRLRSNSRSRTDSDVSLSRDRLSLSGTDVGNKPTSIDKQQPSAGSIGGLAIEEEAKSRRLRSRSRTDSDVSLSSDKLDKMSTHVGNKRPRQVNRKWRNRRQSPSVQQLQFPSPPSPTRAAFKAQRLRLEQLASARGCWRVNLLPMNTDQVLSAAGWQQARDQEDESAFLYKFFN</sequence>
<evidence type="ECO:0000313" key="4">
    <source>
        <dbReference type="Proteomes" id="UP000215902"/>
    </source>
</evidence>
<feature type="compositionally biased region" description="Basic residues" evidence="1">
    <location>
        <begin position="456"/>
        <end position="471"/>
    </location>
</feature>
<proteinExistence type="predicted"/>
<evidence type="ECO:0000313" key="2">
    <source>
        <dbReference type="EMBL" id="PAA65152.1"/>
    </source>
</evidence>
<feature type="compositionally biased region" description="Polar residues" evidence="1">
    <location>
        <begin position="347"/>
        <end position="357"/>
    </location>
</feature>
<comment type="caution">
    <text evidence="2">The sequence shown here is derived from an EMBL/GenBank/DDBJ whole genome shotgun (WGS) entry which is preliminary data.</text>
</comment>
<feature type="region of interest" description="Disordered" evidence="1">
    <location>
        <begin position="346"/>
        <end position="489"/>
    </location>
</feature>
<protein>
    <submittedName>
        <fullName evidence="2">Uncharacterized protein</fullName>
    </submittedName>
</protein>
<feature type="region of interest" description="Disordered" evidence="1">
    <location>
        <begin position="39"/>
        <end position="63"/>
    </location>
</feature>
<dbReference type="Proteomes" id="UP000215902">
    <property type="component" value="Unassembled WGS sequence"/>
</dbReference>
<evidence type="ECO:0000256" key="1">
    <source>
        <dbReference type="SAM" id="MobiDB-lite"/>
    </source>
</evidence>
<reference evidence="2 4" key="1">
    <citation type="submission" date="2017-06" db="EMBL/GenBank/DDBJ databases">
        <title>A platform for efficient transgenesis in Macrostomum lignano, a flatworm model organism for stem cell research.</title>
        <authorList>
            <person name="Berezikov E."/>
        </authorList>
    </citation>
    <scope>NUCLEOTIDE SEQUENCE [LARGE SCALE GENOMIC DNA]</scope>
    <source>
        <strain evidence="2">DV1</strain>
        <tissue evidence="2">Whole organism</tissue>
    </source>
</reference>
<feature type="compositionally biased region" description="Polar residues" evidence="1">
    <location>
        <begin position="472"/>
        <end position="481"/>
    </location>
</feature>
<organism evidence="2 4">
    <name type="scientific">Macrostomum lignano</name>
    <dbReference type="NCBI Taxonomy" id="282301"/>
    <lineage>
        <taxon>Eukaryota</taxon>
        <taxon>Metazoa</taxon>
        <taxon>Spiralia</taxon>
        <taxon>Lophotrochozoa</taxon>
        <taxon>Platyhelminthes</taxon>
        <taxon>Rhabditophora</taxon>
        <taxon>Macrostomorpha</taxon>
        <taxon>Macrostomida</taxon>
        <taxon>Macrostomidae</taxon>
        <taxon>Macrostomum</taxon>
    </lineage>
</organism>